<dbReference type="EMBL" id="JABSTR010000005">
    <property type="protein sequence ID" value="KAH9370887.1"/>
    <property type="molecule type" value="Genomic_DNA"/>
</dbReference>
<name>A0A9J6G7K6_HAELO</name>
<keyword evidence="3" id="KW-1185">Reference proteome</keyword>
<reference evidence="2 3" key="1">
    <citation type="journal article" date="2020" name="Cell">
        <title>Large-Scale Comparative Analyses of Tick Genomes Elucidate Their Genetic Diversity and Vector Capacities.</title>
        <authorList>
            <consortium name="Tick Genome and Microbiome Consortium (TIGMIC)"/>
            <person name="Jia N."/>
            <person name="Wang J."/>
            <person name="Shi W."/>
            <person name="Du L."/>
            <person name="Sun Y."/>
            <person name="Zhan W."/>
            <person name="Jiang J.F."/>
            <person name="Wang Q."/>
            <person name="Zhang B."/>
            <person name="Ji P."/>
            <person name="Bell-Sakyi L."/>
            <person name="Cui X.M."/>
            <person name="Yuan T.T."/>
            <person name="Jiang B.G."/>
            <person name="Yang W.F."/>
            <person name="Lam T.T."/>
            <person name="Chang Q.C."/>
            <person name="Ding S.J."/>
            <person name="Wang X.J."/>
            <person name="Zhu J.G."/>
            <person name="Ruan X.D."/>
            <person name="Zhao L."/>
            <person name="Wei J.T."/>
            <person name="Ye R.Z."/>
            <person name="Que T.C."/>
            <person name="Du C.H."/>
            <person name="Zhou Y.H."/>
            <person name="Cheng J.X."/>
            <person name="Dai P.F."/>
            <person name="Guo W.B."/>
            <person name="Han X.H."/>
            <person name="Huang E.J."/>
            <person name="Li L.F."/>
            <person name="Wei W."/>
            <person name="Gao Y.C."/>
            <person name="Liu J.Z."/>
            <person name="Shao H.Z."/>
            <person name="Wang X."/>
            <person name="Wang C.C."/>
            <person name="Yang T.C."/>
            <person name="Huo Q.B."/>
            <person name="Li W."/>
            <person name="Chen H.Y."/>
            <person name="Chen S.E."/>
            <person name="Zhou L.G."/>
            <person name="Ni X.B."/>
            <person name="Tian J.H."/>
            <person name="Sheng Y."/>
            <person name="Liu T."/>
            <person name="Pan Y.S."/>
            <person name="Xia L.Y."/>
            <person name="Li J."/>
            <person name="Zhao F."/>
            <person name="Cao W.C."/>
        </authorList>
    </citation>
    <scope>NUCLEOTIDE SEQUENCE [LARGE SCALE GENOMIC DNA]</scope>
    <source>
        <strain evidence="2">HaeL-2018</strain>
    </source>
</reference>
<evidence type="ECO:0000256" key="1">
    <source>
        <dbReference type="SAM" id="MobiDB-lite"/>
    </source>
</evidence>
<dbReference type="AlphaFoldDB" id="A0A9J6G7K6"/>
<dbReference type="OrthoDB" id="6494147at2759"/>
<proteinExistence type="predicted"/>
<dbReference type="Proteomes" id="UP000821853">
    <property type="component" value="Chromosome 3"/>
</dbReference>
<dbReference type="VEuPathDB" id="VectorBase:HLOH_054247"/>
<gene>
    <name evidence="2" type="ORF">HPB48_020708</name>
</gene>
<comment type="caution">
    <text evidence="2">The sequence shown here is derived from an EMBL/GenBank/DDBJ whole genome shotgun (WGS) entry which is preliminary data.</text>
</comment>
<accession>A0A9J6G7K6</accession>
<evidence type="ECO:0000313" key="2">
    <source>
        <dbReference type="EMBL" id="KAH9370887.1"/>
    </source>
</evidence>
<evidence type="ECO:0000313" key="3">
    <source>
        <dbReference type="Proteomes" id="UP000821853"/>
    </source>
</evidence>
<sequence>MPILYTDGCSSADRKGLRARPPPLRRKQAQGRAQHLGQEASQEERHRPLSAGPSRSPFKTTDKNCSRHKDVELVANEKLRQLNRGKCAARTRACADFPPAAPFFPVLGSLNAPRRDRL</sequence>
<feature type="region of interest" description="Disordered" evidence="1">
    <location>
        <begin position="1"/>
        <end position="65"/>
    </location>
</feature>
<organism evidence="2 3">
    <name type="scientific">Haemaphysalis longicornis</name>
    <name type="common">Bush tick</name>
    <dbReference type="NCBI Taxonomy" id="44386"/>
    <lineage>
        <taxon>Eukaryota</taxon>
        <taxon>Metazoa</taxon>
        <taxon>Ecdysozoa</taxon>
        <taxon>Arthropoda</taxon>
        <taxon>Chelicerata</taxon>
        <taxon>Arachnida</taxon>
        <taxon>Acari</taxon>
        <taxon>Parasitiformes</taxon>
        <taxon>Ixodida</taxon>
        <taxon>Ixodoidea</taxon>
        <taxon>Ixodidae</taxon>
        <taxon>Haemaphysalinae</taxon>
        <taxon>Haemaphysalis</taxon>
    </lineage>
</organism>
<protein>
    <submittedName>
        <fullName evidence="2">Uncharacterized protein</fullName>
    </submittedName>
</protein>